<dbReference type="NCBIfam" id="TIGR02095">
    <property type="entry name" value="glgA"/>
    <property type="match status" value="1"/>
</dbReference>
<evidence type="ECO:0000256" key="6">
    <source>
        <dbReference type="ARBA" id="ARBA00023056"/>
    </source>
</evidence>
<dbReference type="InterPro" id="IPR013534">
    <property type="entry name" value="Starch_synth_cat_dom"/>
</dbReference>
<keyword evidence="4 7" id="KW-0328">Glycosyltransferase</keyword>
<proteinExistence type="inferred from homology"/>
<dbReference type="Pfam" id="PF08323">
    <property type="entry name" value="Glyco_transf_5"/>
    <property type="match status" value="1"/>
</dbReference>
<comment type="catalytic activity">
    <reaction evidence="1 7">
        <text>[(1-&gt;4)-alpha-D-glucosyl](n) + ADP-alpha-D-glucose = [(1-&gt;4)-alpha-D-glucosyl](n+1) + ADP + H(+)</text>
        <dbReference type="Rhea" id="RHEA:18189"/>
        <dbReference type="Rhea" id="RHEA-COMP:9584"/>
        <dbReference type="Rhea" id="RHEA-COMP:9587"/>
        <dbReference type="ChEBI" id="CHEBI:15378"/>
        <dbReference type="ChEBI" id="CHEBI:15444"/>
        <dbReference type="ChEBI" id="CHEBI:57498"/>
        <dbReference type="ChEBI" id="CHEBI:456216"/>
        <dbReference type="EC" id="2.4.1.21"/>
    </reaction>
</comment>
<comment type="pathway">
    <text evidence="7">Glycan biosynthesis; glycogen biosynthesis.</text>
</comment>
<name>A0A1G2GX08_9BACT</name>
<feature type="binding site" evidence="7">
    <location>
        <position position="16"/>
    </location>
    <ligand>
        <name>ADP-alpha-D-glucose</name>
        <dbReference type="ChEBI" id="CHEBI:57498"/>
    </ligand>
</feature>
<dbReference type="GO" id="GO:0004373">
    <property type="term" value="F:alpha-1,4-glucan glucosyltransferase (UDP-glucose donor) activity"/>
    <property type="evidence" value="ECO:0007669"/>
    <property type="project" value="InterPro"/>
</dbReference>
<evidence type="ECO:0000259" key="8">
    <source>
        <dbReference type="Pfam" id="PF00534"/>
    </source>
</evidence>
<dbReference type="AlphaFoldDB" id="A0A1G2GX08"/>
<comment type="function">
    <text evidence="2 7">Synthesizes alpha-1,4-glucan chains using ADP-glucose.</text>
</comment>
<dbReference type="CDD" id="cd03791">
    <property type="entry name" value="GT5_Glycogen_synthase_DULL1-like"/>
    <property type="match status" value="1"/>
</dbReference>
<evidence type="ECO:0000256" key="2">
    <source>
        <dbReference type="ARBA" id="ARBA00002764"/>
    </source>
</evidence>
<evidence type="ECO:0000256" key="1">
    <source>
        <dbReference type="ARBA" id="ARBA00001478"/>
    </source>
</evidence>
<dbReference type="Proteomes" id="UP000179106">
    <property type="component" value="Unassembled WGS sequence"/>
</dbReference>
<comment type="similarity">
    <text evidence="3 7">Belongs to the glycosyltransferase 1 family. Bacterial/plant glycogen synthase subfamily.</text>
</comment>
<sequence length="466" mass="52345">MPKILFVGSELAPLAKVGGLADVMEGLPRAISDSGHDVSVIIPKYRHIDIRRLGAKVVVKDFPVFLAGHHPERINVYQAISPKCSVRIYLVENKKHLSNGGIYFNRSAFASSFNEIQRFLFFSKAVTRLVEENILEADIIHCNDWHAGALVSLLQNSALSGKNIKIVFTIHNLANQGIWNSKNFSAWFGPNAFKASAGKFNFMAEGIRNADMVTTVSESYAKEIVTPRYGDGLQSLLKKRMNESKLKGILNGVDYSMWPVPKRNKVGFQKMLKLVPDTRLPIFGLVARLTYQKGIRLIVPLAREFANRGNAQFVFLGSGESGNEKALKKLAGDYPRSIYTRIGFDEKLAHKIYAQSDFFLMPSVFEPSGLGQLISMHYGTVPIVHATGGLRDSVSNSETGFVFRNEKRKSLQLAIERALTCYEDKKCFKKISERCRKQDFSWKTAAQKYSDTYQMLFKKLSSEGQY</sequence>
<dbReference type="EC" id="2.4.1.21" evidence="7"/>
<dbReference type="Gene3D" id="3.40.50.2000">
    <property type="entry name" value="Glycogen Phosphorylase B"/>
    <property type="match status" value="2"/>
</dbReference>
<dbReference type="GO" id="GO:0009011">
    <property type="term" value="F:alpha-1,4-glucan glucosyltransferase (ADP-glucose donor) activity"/>
    <property type="evidence" value="ECO:0007669"/>
    <property type="project" value="UniProtKB-UniRule"/>
</dbReference>
<gene>
    <name evidence="7" type="primary">glgA</name>
    <name evidence="10" type="ORF">A3B25_01595</name>
</gene>
<evidence type="ECO:0000256" key="4">
    <source>
        <dbReference type="ARBA" id="ARBA00022676"/>
    </source>
</evidence>
<dbReference type="HAMAP" id="MF_00484">
    <property type="entry name" value="Glycogen_synth"/>
    <property type="match status" value="1"/>
</dbReference>
<dbReference type="PANTHER" id="PTHR45825:SF11">
    <property type="entry name" value="ALPHA AMYLASE DOMAIN-CONTAINING PROTEIN"/>
    <property type="match status" value="1"/>
</dbReference>
<evidence type="ECO:0000256" key="7">
    <source>
        <dbReference type="HAMAP-Rule" id="MF_00484"/>
    </source>
</evidence>
<dbReference type="Pfam" id="PF00534">
    <property type="entry name" value="Glycos_transf_1"/>
    <property type="match status" value="1"/>
</dbReference>
<dbReference type="EMBL" id="MHNW01000002">
    <property type="protein sequence ID" value="OGZ54733.1"/>
    <property type="molecule type" value="Genomic_DNA"/>
</dbReference>
<dbReference type="SUPFAM" id="SSF53756">
    <property type="entry name" value="UDP-Glycosyltransferase/glycogen phosphorylase"/>
    <property type="match status" value="1"/>
</dbReference>
<organism evidence="10 11">
    <name type="scientific">Candidatus Ryanbacteria bacterium RIFCSPLOWO2_01_FULL_48_26</name>
    <dbReference type="NCBI Taxonomy" id="1802126"/>
    <lineage>
        <taxon>Bacteria</taxon>
        <taxon>Candidatus Ryaniibacteriota</taxon>
    </lineage>
</organism>
<dbReference type="InterPro" id="IPR011835">
    <property type="entry name" value="GS/SS"/>
</dbReference>
<dbReference type="PANTHER" id="PTHR45825">
    <property type="entry name" value="GRANULE-BOUND STARCH SYNTHASE 1, CHLOROPLASTIC/AMYLOPLASTIC"/>
    <property type="match status" value="1"/>
</dbReference>
<evidence type="ECO:0000313" key="11">
    <source>
        <dbReference type="Proteomes" id="UP000179106"/>
    </source>
</evidence>
<reference evidence="10 11" key="1">
    <citation type="journal article" date="2016" name="Nat. Commun.">
        <title>Thousands of microbial genomes shed light on interconnected biogeochemical processes in an aquifer system.</title>
        <authorList>
            <person name="Anantharaman K."/>
            <person name="Brown C.T."/>
            <person name="Hug L.A."/>
            <person name="Sharon I."/>
            <person name="Castelle C.J."/>
            <person name="Probst A.J."/>
            <person name="Thomas B.C."/>
            <person name="Singh A."/>
            <person name="Wilkins M.J."/>
            <person name="Karaoz U."/>
            <person name="Brodie E.L."/>
            <person name="Williams K.H."/>
            <person name="Hubbard S.S."/>
            <person name="Banfield J.F."/>
        </authorList>
    </citation>
    <scope>NUCLEOTIDE SEQUENCE [LARGE SCALE GENOMIC DNA]</scope>
</reference>
<evidence type="ECO:0000313" key="10">
    <source>
        <dbReference type="EMBL" id="OGZ54733.1"/>
    </source>
</evidence>
<dbReference type="InterPro" id="IPR001296">
    <property type="entry name" value="Glyco_trans_1"/>
</dbReference>
<dbReference type="UniPathway" id="UPA00164"/>
<accession>A0A1G2GX08</accession>
<feature type="domain" description="Starch synthase catalytic" evidence="9">
    <location>
        <begin position="3"/>
        <end position="239"/>
    </location>
</feature>
<dbReference type="STRING" id="1802126.A3B25_01595"/>
<dbReference type="GO" id="GO:0005978">
    <property type="term" value="P:glycogen biosynthetic process"/>
    <property type="evidence" value="ECO:0007669"/>
    <property type="project" value="UniProtKB-UniRule"/>
</dbReference>
<keyword evidence="6 7" id="KW-0320">Glycogen biosynthesis</keyword>
<evidence type="ECO:0000256" key="5">
    <source>
        <dbReference type="ARBA" id="ARBA00022679"/>
    </source>
</evidence>
<feature type="domain" description="Glycosyl transferase family 1" evidence="8">
    <location>
        <begin position="276"/>
        <end position="430"/>
    </location>
</feature>
<comment type="caution">
    <text evidence="10">The sequence shown here is derived from an EMBL/GenBank/DDBJ whole genome shotgun (WGS) entry which is preliminary data.</text>
</comment>
<protein>
    <recommendedName>
        <fullName evidence="7">Glycogen synthase</fullName>
        <ecNumber evidence="7">2.4.1.21</ecNumber>
    </recommendedName>
    <alternativeName>
        <fullName evidence="7">Starch [bacterial glycogen] synthase</fullName>
    </alternativeName>
</protein>
<keyword evidence="5 7" id="KW-0808">Transferase</keyword>
<evidence type="ECO:0000259" key="9">
    <source>
        <dbReference type="Pfam" id="PF08323"/>
    </source>
</evidence>
<evidence type="ECO:0000256" key="3">
    <source>
        <dbReference type="ARBA" id="ARBA00010281"/>
    </source>
</evidence>